<dbReference type="SUPFAM" id="SSF46785">
    <property type="entry name" value="Winged helix' DNA-binding domain"/>
    <property type="match status" value="1"/>
</dbReference>
<dbReference type="InterPro" id="IPR052543">
    <property type="entry name" value="HTH_Metal-responsive_Reg"/>
</dbReference>
<gene>
    <name evidence="3" type="ORF">O9H85_33515</name>
</gene>
<name>A0ABT4QJX6_9BACL</name>
<dbReference type="InterPro" id="IPR001845">
    <property type="entry name" value="HTH_ArsR_DNA-bd_dom"/>
</dbReference>
<sequence>MLAEPSRSAMLTLLLDGGRHPAGELAASAGITPQTASFHLNKMTETGIVLVEKHGRHRYYHIGRREDAEIIEQLSALAGPVEIKSLRQSEQMKRLRHARFCYDHLAGEVAVTIAEALVDRQILTKQGLDYELTVTGESFFQSLGIDIPDLRKKRRAFARCCLDWTERRHHLAGALGKAMTDQLFARGWLKRRDNGRGVDVTPEGLTGLSAAFGIDFG</sequence>
<dbReference type="RefSeq" id="WP_269885758.1">
    <property type="nucleotide sequence ID" value="NZ_JAQAGZ010000033.1"/>
</dbReference>
<keyword evidence="1" id="KW-0238">DNA-binding</keyword>
<dbReference type="Gene3D" id="1.10.10.10">
    <property type="entry name" value="Winged helix-like DNA-binding domain superfamily/Winged helix DNA-binding domain"/>
    <property type="match status" value="1"/>
</dbReference>
<evidence type="ECO:0000256" key="1">
    <source>
        <dbReference type="ARBA" id="ARBA00023125"/>
    </source>
</evidence>
<dbReference type="EMBL" id="JAQAGZ010000033">
    <property type="protein sequence ID" value="MCZ8517183.1"/>
    <property type="molecule type" value="Genomic_DNA"/>
</dbReference>
<dbReference type="InterPro" id="IPR036390">
    <property type="entry name" value="WH_DNA-bd_sf"/>
</dbReference>
<reference evidence="3 4" key="1">
    <citation type="submission" date="2022-12" db="EMBL/GenBank/DDBJ databases">
        <title>Draft genome sequence of Paenibacillus sp. dW9.</title>
        <authorList>
            <person name="Choi E.-W."/>
            <person name="Kim D.-U."/>
        </authorList>
    </citation>
    <scope>NUCLEOTIDE SEQUENCE [LARGE SCALE GENOMIC DNA]</scope>
    <source>
        <strain evidence="4">dW9</strain>
    </source>
</reference>
<dbReference type="Proteomes" id="UP001527882">
    <property type="component" value="Unassembled WGS sequence"/>
</dbReference>
<keyword evidence="4" id="KW-1185">Reference proteome</keyword>
<evidence type="ECO:0000313" key="4">
    <source>
        <dbReference type="Proteomes" id="UP001527882"/>
    </source>
</evidence>
<dbReference type="InterPro" id="IPR036388">
    <property type="entry name" value="WH-like_DNA-bd_sf"/>
</dbReference>
<evidence type="ECO:0000259" key="2">
    <source>
        <dbReference type="PROSITE" id="PS50987"/>
    </source>
</evidence>
<dbReference type="PANTHER" id="PTHR39168">
    <property type="entry name" value="TRANSCRIPTIONAL REGULATOR-RELATED"/>
    <property type="match status" value="1"/>
</dbReference>
<dbReference type="PROSITE" id="PS50987">
    <property type="entry name" value="HTH_ARSR_2"/>
    <property type="match status" value="1"/>
</dbReference>
<accession>A0ABT4QJX6</accession>
<comment type="caution">
    <text evidence="3">The sequence shown here is derived from an EMBL/GenBank/DDBJ whole genome shotgun (WGS) entry which is preliminary data.</text>
</comment>
<feature type="domain" description="HTH arsR-type" evidence="2">
    <location>
        <begin position="1"/>
        <end position="82"/>
    </location>
</feature>
<dbReference type="Pfam" id="PF12840">
    <property type="entry name" value="HTH_20"/>
    <property type="match status" value="1"/>
</dbReference>
<dbReference type="SMART" id="SM00418">
    <property type="entry name" value="HTH_ARSR"/>
    <property type="match status" value="1"/>
</dbReference>
<dbReference type="InterPro" id="IPR011991">
    <property type="entry name" value="ArsR-like_HTH"/>
</dbReference>
<protein>
    <submittedName>
        <fullName evidence="3">Winged helix-turn-helix domain-containing protein</fullName>
    </submittedName>
</protein>
<organism evidence="3 4">
    <name type="scientific">Paenibacillus gyeongsangnamensis</name>
    <dbReference type="NCBI Taxonomy" id="3388067"/>
    <lineage>
        <taxon>Bacteria</taxon>
        <taxon>Bacillati</taxon>
        <taxon>Bacillota</taxon>
        <taxon>Bacilli</taxon>
        <taxon>Bacillales</taxon>
        <taxon>Paenibacillaceae</taxon>
        <taxon>Paenibacillus</taxon>
    </lineage>
</organism>
<evidence type="ECO:0000313" key="3">
    <source>
        <dbReference type="EMBL" id="MCZ8517183.1"/>
    </source>
</evidence>
<dbReference type="CDD" id="cd00090">
    <property type="entry name" value="HTH_ARSR"/>
    <property type="match status" value="1"/>
</dbReference>
<proteinExistence type="predicted"/>
<dbReference type="PANTHER" id="PTHR39168:SF1">
    <property type="entry name" value="TRANSCRIPTIONAL REGULATORY PROTEIN"/>
    <property type="match status" value="1"/>
</dbReference>